<keyword evidence="1" id="KW-0812">Transmembrane</keyword>
<evidence type="ECO:0000313" key="3">
    <source>
        <dbReference type="Proteomes" id="UP000239576"/>
    </source>
</evidence>
<name>A0A2T1E5Q5_9CYAN</name>
<reference evidence="3" key="1">
    <citation type="submission" date="2018-02" db="EMBL/GenBank/DDBJ databases">
        <authorList>
            <person name="Moore K."/>
            <person name="Momper L."/>
        </authorList>
    </citation>
    <scope>NUCLEOTIDE SEQUENCE [LARGE SCALE GENOMIC DNA]</scope>
    <source>
        <strain evidence="3">ULC18</strain>
    </source>
</reference>
<feature type="transmembrane region" description="Helical" evidence="1">
    <location>
        <begin position="9"/>
        <end position="29"/>
    </location>
</feature>
<keyword evidence="3" id="KW-1185">Reference proteome</keyword>
<evidence type="ECO:0000256" key="1">
    <source>
        <dbReference type="SAM" id="Phobius"/>
    </source>
</evidence>
<dbReference type="OrthoDB" id="572359at2"/>
<feature type="transmembrane region" description="Helical" evidence="1">
    <location>
        <begin position="56"/>
        <end position="75"/>
    </location>
</feature>
<proteinExistence type="predicted"/>
<dbReference type="AlphaFoldDB" id="A0A2T1E5Q5"/>
<protein>
    <submittedName>
        <fullName evidence="2">Uncharacterized protein</fullName>
    </submittedName>
</protein>
<evidence type="ECO:0000313" key="2">
    <source>
        <dbReference type="EMBL" id="PSB28083.1"/>
    </source>
</evidence>
<accession>A0A2T1E5Q5</accession>
<gene>
    <name evidence="2" type="ORF">C7B82_14640</name>
</gene>
<dbReference type="RefSeq" id="WP_106257023.1">
    <property type="nucleotide sequence ID" value="NZ_CAWNSW010000092.1"/>
</dbReference>
<dbReference type="EMBL" id="PVWK01000083">
    <property type="protein sequence ID" value="PSB28083.1"/>
    <property type="molecule type" value="Genomic_DNA"/>
</dbReference>
<organism evidence="2 3">
    <name type="scientific">Stenomitos frigidus ULC18</name>
    <dbReference type="NCBI Taxonomy" id="2107698"/>
    <lineage>
        <taxon>Bacteria</taxon>
        <taxon>Bacillati</taxon>
        <taxon>Cyanobacteriota</taxon>
        <taxon>Cyanophyceae</taxon>
        <taxon>Leptolyngbyales</taxon>
        <taxon>Leptolyngbyaceae</taxon>
        <taxon>Stenomitos</taxon>
    </lineage>
</organism>
<keyword evidence="1" id="KW-0472">Membrane</keyword>
<dbReference type="Proteomes" id="UP000239576">
    <property type="component" value="Unassembled WGS sequence"/>
</dbReference>
<sequence>MNSSVFEKVLLPAMLTSCTVFSVLMVGFIPRRPEPITIEPSDRIEASEDINHRDSVIRHIGMSIVLSVGAGITTAEMIRKWGRLRDGTSGSQVFSAQAMLQAVAMPDLALPVDGFAASLSSMTGNGILSDERTESYKQTAVLAPDRVGAASQPELPRFLFQRPLALPTETVNWFLPTQTDETLLGSALGSVPAKGLKVMDWQPTEQIILASREQYETCRVYLADAPERLLAILFQGEYYRFVKVSFDREQALSLAATIEQRGEIAVMTNTDDRYGVWVLAPSAYPETIAAVGADA</sequence>
<comment type="caution">
    <text evidence="2">The sequence shown here is derived from an EMBL/GenBank/DDBJ whole genome shotgun (WGS) entry which is preliminary data.</text>
</comment>
<keyword evidence="1" id="KW-1133">Transmembrane helix</keyword>
<reference evidence="2 3" key="2">
    <citation type="submission" date="2018-03" db="EMBL/GenBank/DDBJ databases">
        <title>The ancient ancestry and fast evolution of plastids.</title>
        <authorList>
            <person name="Moore K.R."/>
            <person name="Magnabosco C."/>
            <person name="Momper L."/>
            <person name="Gold D.A."/>
            <person name="Bosak T."/>
            <person name="Fournier G.P."/>
        </authorList>
    </citation>
    <scope>NUCLEOTIDE SEQUENCE [LARGE SCALE GENOMIC DNA]</scope>
    <source>
        <strain evidence="2 3">ULC18</strain>
    </source>
</reference>